<dbReference type="EMBL" id="JACEIK010000015">
    <property type="protein sequence ID" value="MCD7446515.1"/>
    <property type="molecule type" value="Genomic_DNA"/>
</dbReference>
<comment type="caution">
    <text evidence="2">The sequence shown here is derived from an EMBL/GenBank/DDBJ whole genome shotgun (WGS) entry which is preliminary data.</text>
</comment>
<dbReference type="PANTHER" id="PTHR45846:SF1">
    <property type="entry name" value="TRNA-DIHYDROURIDINE(47) SYNTHASE [NAD(P)(+)]-LIKE"/>
    <property type="match status" value="1"/>
</dbReference>
<proteinExistence type="predicted"/>
<protein>
    <submittedName>
        <fullName evidence="2">Uncharacterized protein</fullName>
    </submittedName>
</protein>
<sequence>MTMRFSHDAGKLKAEKPADIEGSLSWFMKGHVLMDWLVDLQGLTEMMFQLQLRICLGRGNPKNKTSADKEEYGQVVPKEPATETKTDSNEVASESITPSISPEDDVDENNLVDDARPFKKAKSSVNEICSSQVSSGSSVQGGVLDSNCDVNKSEPTADAVLGADVHVERWQCALGPPVVNKGVGSALLTTNTMKSVEGFIAWYTSNYQGPLSLYKSLEMVMYFFGVDWNKHKTECPELSTCMIARGALIKGLSALAAALQQFLQPWIFTKSRNRGEWDITSGSACILKDYTRFGLEHWGSDQSSMPFGNILLPEILEEKLSLSIPMFAIQ</sequence>
<evidence type="ECO:0000313" key="2">
    <source>
        <dbReference type="EMBL" id="MCD7446515.1"/>
    </source>
</evidence>
<evidence type="ECO:0000256" key="1">
    <source>
        <dbReference type="SAM" id="MobiDB-lite"/>
    </source>
</evidence>
<feature type="region of interest" description="Disordered" evidence="1">
    <location>
        <begin position="62"/>
        <end position="110"/>
    </location>
</feature>
<evidence type="ECO:0000313" key="3">
    <source>
        <dbReference type="Proteomes" id="UP000823775"/>
    </source>
</evidence>
<reference evidence="2 3" key="1">
    <citation type="journal article" date="2021" name="BMC Genomics">
        <title>Datura genome reveals duplications of psychoactive alkaloid biosynthetic genes and high mutation rate following tissue culture.</title>
        <authorList>
            <person name="Rajewski A."/>
            <person name="Carter-House D."/>
            <person name="Stajich J."/>
            <person name="Litt A."/>
        </authorList>
    </citation>
    <scope>NUCLEOTIDE SEQUENCE [LARGE SCALE GENOMIC DNA]</scope>
    <source>
        <strain evidence="2">AR-01</strain>
    </source>
</reference>
<accession>A0ABS8RI85</accession>
<keyword evidence="3" id="KW-1185">Reference proteome</keyword>
<gene>
    <name evidence="2" type="ORF">HAX54_009196</name>
</gene>
<feature type="compositionally biased region" description="Polar residues" evidence="1">
    <location>
        <begin position="89"/>
        <end position="100"/>
    </location>
</feature>
<dbReference type="Proteomes" id="UP000823775">
    <property type="component" value="Unassembled WGS sequence"/>
</dbReference>
<dbReference type="PANTHER" id="PTHR45846">
    <property type="entry name" value="TRNA-DIHYDROURIDINE(47) SYNTHASE [NAD(P)(+)]-LIKE"/>
    <property type="match status" value="1"/>
</dbReference>
<organism evidence="2 3">
    <name type="scientific">Datura stramonium</name>
    <name type="common">Jimsonweed</name>
    <name type="synonym">Common thornapple</name>
    <dbReference type="NCBI Taxonomy" id="4076"/>
    <lineage>
        <taxon>Eukaryota</taxon>
        <taxon>Viridiplantae</taxon>
        <taxon>Streptophyta</taxon>
        <taxon>Embryophyta</taxon>
        <taxon>Tracheophyta</taxon>
        <taxon>Spermatophyta</taxon>
        <taxon>Magnoliopsida</taxon>
        <taxon>eudicotyledons</taxon>
        <taxon>Gunneridae</taxon>
        <taxon>Pentapetalae</taxon>
        <taxon>asterids</taxon>
        <taxon>lamiids</taxon>
        <taxon>Solanales</taxon>
        <taxon>Solanaceae</taxon>
        <taxon>Solanoideae</taxon>
        <taxon>Datureae</taxon>
        <taxon>Datura</taxon>
    </lineage>
</organism>
<name>A0ABS8RI85_DATST</name>